<evidence type="ECO:0000256" key="1">
    <source>
        <dbReference type="SAM" id="Phobius"/>
    </source>
</evidence>
<reference evidence="2" key="1">
    <citation type="submission" date="2016-07" db="EMBL/GenBank/DDBJ databases">
        <title>Comparative genomics of the Campylobacter concisus group.</title>
        <authorList>
            <person name="Miller W.G."/>
            <person name="Yee E."/>
            <person name="Chapman M.H."/>
            <person name="Huynh S."/>
            <person name="Bono J.L."/>
            <person name="On S.L.W."/>
            <person name="StLeger J."/>
            <person name="Foster G."/>
            <person name="Parker C.T."/>
        </authorList>
    </citation>
    <scope>NUCLEOTIDE SEQUENCE</scope>
    <source>
        <strain evidence="2">525.92</strain>
    </source>
</reference>
<keyword evidence="1" id="KW-0812">Transmembrane</keyword>
<feature type="transmembrane region" description="Helical" evidence="1">
    <location>
        <begin position="6"/>
        <end position="26"/>
    </location>
</feature>
<accession>A7GYU5</accession>
<dbReference type="STRING" id="360105.CCV52592_0766"/>
<sequence length="144" mass="16268">MLKLLWTPYVVAELICLYFFVHRYGFLGFVSEVIISGILGLFLMFRVGFFEITSRMAFVKPSDIFGALGMAIGGFFLFLPGVLTDFIGAIVVVLALFAKFRGGEDRAGENFNSYRYYQSANSSENSDIIDVEVIEEKQDIEDKR</sequence>
<dbReference type="GO" id="GO:0016020">
    <property type="term" value="C:membrane"/>
    <property type="evidence" value="ECO:0007669"/>
    <property type="project" value="InterPro"/>
</dbReference>
<dbReference type="HOGENOM" id="CLU_153719_0_0_7"/>
<name>A7GYU5_CAMC5</name>
<evidence type="ECO:0000313" key="3">
    <source>
        <dbReference type="Proteomes" id="UP000006380"/>
    </source>
</evidence>
<dbReference type="KEGG" id="ccv:CCV52592_0766"/>
<dbReference type="AlphaFoldDB" id="A7GYU5"/>
<organism evidence="2 3">
    <name type="scientific">Campylobacter curvus (strain 525.92)</name>
    <dbReference type="NCBI Taxonomy" id="360105"/>
    <lineage>
        <taxon>Bacteria</taxon>
        <taxon>Pseudomonadati</taxon>
        <taxon>Campylobacterota</taxon>
        <taxon>Epsilonproteobacteria</taxon>
        <taxon>Campylobacterales</taxon>
        <taxon>Campylobacteraceae</taxon>
        <taxon>Campylobacter</taxon>
    </lineage>
</organism>
<keyword evidence="3" id="KW-1185">Reference proteome</keyword>
<evidence type="ECO:0000313" key="2">
    <source>
        <dbReference type="EMBL" id="EAT99957.1"/>
    </source>
</evidence>
<gene>
    <name evidence="2" type="ORF">CCV52592_0766</name>
</gene>
<keyword evidence="1" id="KW-1133">Transmembrane helix</keyword>
<dbReference type="InterPro" id="IPR007313">
    <property type="entry name" value="FxsA"/>
</dbReference>
<dbReference type="RefSeq" id="WP_011992375.1">
    <property type="nucleotide sequence ID" value="NC_009715.2"/>
</dbReference>
<dbReference type="Proteomes" id="UP000006380">
    <property type="component" value="Chromosome"/>
</dbReference>
<dbReference type="Pfam" id="PF04186">
    <property type="entry name" value="FxsA"/>
    <property type="match status" value="1"/>
</dbReference>
<dbReference type="EMBL" id="CP000767">
    <property type="protein sequence ID" value="EAT99957.1"/>
    <property type="molecule type" value="Genomic_DNA"/>
</dbReference>
<protein>
    <submittedName>
        <fullName evidence="2">Membrane protein</fullName>
    </submittedName>
</protein>
<dbReference type="OrthoDB" id="5363358at2"/>
<proteinExistence type="predicted"/>
<dbReference type="NCBIfam" id="NF008528">
    <property type="entry name" value="PRK11463.1-2"/>
    <property type="match status" value="1"/>
</dbReference>
<feature type="transmembrane region" description="Helical" evidence="1">
    <location>
        <begin position="33"/>
        <end position="52"/>
    </location>
</feature>
<keyword evidence="1" id="KW-0472">Membrane</keyword>
<feature type="transmembrane region" description="Helical" evidence="1">
    <location>
        <begin position="64"/>
        <end position="97"/>
    </location>
</feature>